<name>A0ABD0JGI1_9CAEN</name>
<evidence type="ECO:0000313" key="1">
    <source>
        <dbReference type="EMBL" id="KAK7473997.1"/>
    </source>
</evidence>
<protein>
    <submittedName>
        <fullName evidence="1">Uncharacterized protein</fullName>
    </submittedName>
</protein>
<keyword evidence="2" id="KW-1185">Reference proteome</keyword>
<gene>
    <name evidence="1" type="ORF">BaRGS_00034766</name>
</gene>
<accession>A0ABD0JGI1</accession>
<dbReference type="Proteomes" id="UP001519460">
    <property type="component" value="Unassembled WGS sequence"/>
</dbReference>
<dbReference type="EMBL" id="JACVVK020000451">
    <property type="protein sequence ID" value="KAK7473997.1"/>
    <property type="molecule type" value="Genomic_DNA"/>
</dbReference>
<sequence length="210" mass="23137">MSCSYSPPYITHSPPCRPLTSLLTLHSRPHVVQLQSSSRYTVVPMSCSYALHSRPHVVQLQSFSRYTDVPMSSSYSRSHVTQSSLCRAVTVLFSLHSRPHALQLQSSSRNAVVPMSSSYNRHHVNTDVPMSSSYSRSHVTQTSPCRAWSRSACVSTAHYGSQLAPTTANGINLKPLQLLRPSWPKGFLSDEGPRCAGDTALHPHARLALL</sequence>
<organism evidence="1 2">
    <name type="scientific">Batillaria attramentaria</name>
    <dbReference type="NCBI Taxonomy" id="370345"/>
    <lineage>
        <taxon>Eukaryota</taxon>
        <taxon>Metazoa</taxon>
        <taxon>Spiralia</taxon>
        <taxon>Lophotrochozoa</taxon>
        <taxon>Mollusca</taxon>
        <taxon>Gastropoda</taxon>
        <taxon>Caenogastropoda</taxon>
        <taxon>Sorbeoconcha</taxon>
        <taxon>Cerithioidea</taxon>
        <taxon>Batillariidae</taxon>
        <taxon>Batillaria</taxon>
    </lineage>
</organism>
<dbReference type="AlphaFoldDB" id="A0ABD0JGI1"/>
<reference evidence="1 2" key="1">
    <citation type="journal article" date="2023" name="Sci. Data">
        <title>Genome assembly of the Korean intertidal mud-creeper Batillaria attramentaria.</title>
        <authorList>
            <person name="Patra A.K."/>
            <person name="Ho P.T."/>
            <person name="Jun S."/>
            <person name="Lee S.J."/>
            <person name="Kim Y."/>
            <person name="Won Y.J."/>
        </authorList>
    </citation>
    <scope>NUCLEOTIDE SEQUENCE [LARGE SCALE GENOMIC DNA]</scope>
    <source>
        <strain evidence="1">Wonlab-2016</strain>
    </source>
</reference>
<evidence type="ECO:0000313" key="2">
    <source>
        <dbReference type="Proteomes" id="UP001519460"/>
    </source>
</evidence>
<comment type="caution">
    <text evidence="1">The sequence shown here is derived from an EMBL/GenBank/DDBJ whole genome shotgun (WGS) entry which is preliminary data.</text>
</comment>
<proteinExistence type="predicted"/>